<keyword evidence="4" id="KW-1185">Reference proteome</keyword>
<dbReference type="InterPro" id="IPR011234">
    <property type="entry name" value="Fumarylacetoacetase-like_C"/>
</dbReference>
<evidence type="ECO:0000259" key="2">
    <source>
        <dbReference type="Pfam" id="PF01557"/>
    </source>
</evidence>
<gene>
    <name evidence="3" type="ORF">HV823_16465</name>
</gene>
<reference evidence="3 4" key="1">
    <citation type="submission" date="2020-06" db="EMBL/GenBank/DDBJ databases">
        <title>Rhizobium sp.nov. isolated from the tomato plant.</title>
        <authorList>
            <person name="Thin K.K."/>
            <person name="Zhang X."/>
            <person name="He S."/>
        </authorList>
    </citation>
    <scope>NUCLEOTIDE SEQUENCE [LARGE SCALE GENOMIC DNA]</scope>
    <source>
        <strain evidence="3 4">DBTS2</strain>
    </source>
</reference>
<dbReference type="Gene3D" id="3.90.850.10">
    <property type="entry name" value="Fumarylacetoacetase-like, C-terminal domain"/>
    <property type="match status" value="1"/>
</dbReference>
<dbReference type="GO" id="GO:0016787">
    <property type="term" value="F:hydrolase activity"/>
    <property type="evidence" value="ECO:0007669"/>
    <property type="project" value="UniProtKB-KW"/>
</dbReference>
<keyword evidence="3" id="KW-0378">Hydrolase</keyword>
<dbReference type="InterPro" id="IPR036663">
    <property type="entry name" value="Fumarylacetoacetase_C_sf"/>
</dbReference>
<evidence type="ECO:0000256" key="1">
    <source>
        <dbReference type="ARBA" id="ARBA00022723"/>
    </source>
</evidence>
<dbReference type="PANTHER" id="PTHR11820">
    <property type="entry name" value="ACYLPYRUVASE"/>
    <property type="match status" value="1"/>
</dbReference>
<dbReference type="RefSeq" id="WP_176950829.1">
    <property type="nucleotide sequence ID" value="NZ_JABXYK010000010.1"/>
</dbReference>
<sequence>MNDMTSINAAYVFKPAPVPTLPVAGSQALFPVHRIYCVGRNFADHAIEMGHDPNKEPPFFFQKNPDTLVLAGSDFPYPSETKDVHHEVELVVALKSGGDNIPLDKALDCVYGYAVGLDMTRRDLQGEAKKLGRPWETGKAFEASAPCGPLHPVEQVGHPSNGAIWLKVNGEIRQNGDLNQMIWKVPEMIAYLSRLFTLKAGDLIFAGTPAGVGAIVKGDEMVAHVDGVDEVSFVVA</sequence>
<accession>A0ABX2QGP8</accession>
<dbReference type="PANTHER" id="PTHR11820:SF90">
    <property type="entry name" value="FLUTATHIONE S-TRANSFERASE"/>
    <property type="match status" value="1"/>
</dbReference>
<evidence type="ECO:0000313" key="4">
    <source>
        <dbReference type="Proteomes" id="UP000659172"/>
    </source>
</evidence>
<feature type="domain" description="Fumarylacetoacetase-like C-terminal" evidence="2">
    <location>
        <begin position="35"/>
        <end position="230"/>
    </location>
</feature>
<dbReference type="Pfam" id="PF01557">
    <property type="entry name" value="FAA_hydrolase"/>
    <property type="match status" value="1"/>
</dbReference>
<dbReference type="SUPFAM" id="SSF56529">
    <property type="entry name" value="FAH"/>
    <property type="match status" value="1"/>
</dbReference>
<proteinExistence type="predicted"/>
<dbReference type="EMBL" id="JABXYK010000010">
    <property type="protein sequence ID" value="NVP56850.1"/>
    <property type="molecule type" value="Genomic_DNA"/>
</dbReference>
<name>A0ABX2QGP8_9HYPH</name>
<protein>
    <submittedName>
        <fullName evidence="3">Fumarylacetoacetate hydrolase family protein</fullName>
    </submittedName>
</protein>
<comment type="caution">
    <text evidence="3">The sequence shown here is derived from an EMBL/GenBank/DDBJ whole genome shotgun (WGS) entry which is preliminary data.</text>
</comment>
<organism evidence="3 4">
    <name type="scientific">Mycoplana rhizolycopersici</name>
    <dbReference type="NCBI Taxonomy" id="2746702"/>
    <lineage>
        <taxon>Bacteria</taxon>
        <taxon>Pseudomonadati</taxon>
        <taxon>Pseudomonadota</taxon>
        <taxon>Alphaproteobacteria</taxon>
        <taxon>Hyphomicrobiales</taxon>
        <taxon>Rhizobiaceae</taxon>
        <taxon>Mycoplana</taxon>
    </lineage>
</organism>
<dbReference type="Proteomes" id="UP000659172">
    <property type="component" value="Unassembled WGS sequence"/>
</dbReference>
<keyword evidence="1" id="KW-0479">Metal-binding</keyword>
<evidence type="ECO:0000313" key="3">
    <source>
        <dbReference type="EMBL" id="NVP56850.1"/>
    </source>
</evidence>